<dbReference type="OrthoDB" id="41532at2759"/>
<keyword evidence="4" id="KW-1185">Reference proteome</keyword>
<accession>A0A8K1FEX4</accession>
<dbReference type="Pfam" id="PF00583">
    <property type="entry name" value="Acetyltransf_1"/>
    <property type="match status" value="1"/>
</dbReference>
<reference evidence="3" key="1">
    <citation type="submission" date="2019-03" db="EMBL/GenBank/DDBJ databases">
        <title>Long read genome sequence of the mycoparasitic Pythium oligandrum ATCC 38472 isolated from sugarbeet rhizosphere.</title>
        <authorList>
            <person name="Gaulin E."/>
        </authorList>
    </citation>
    <scope>NUCLEOTIDE SEQUENCE</scope>
    <source>
        <strain evidence="3">ATCC 38472_TT</strain>
    </source>
</reference>
<sequence length="192" mass="22087">MAPTPHTTEAADPSSTDTATLPEIKIRSYWADDHKQVLEVVTEGLMEYSKVEGQSLEFWNNYMDRSLRGDLADLEGIYFGSGGHFWVATTVEDGEEVVVGTIGLEAKADGEAKLRRMSVKEEYRRFGIGRQLVKVLEDWAVANKIRKVWLSSGFVMKNSHRFYRNLGYKQFKVEVYCEDPYFELFFFEKTLT</sequence>
<dbReference type="InterPro" id="IPR016181">
    <property type="entry name" value="Acyl_CoA_acyltransferase"/>
</dbReference>
<organism evidence="3 4">
    <name type="scientific">Pythium oligandrum</name>
    <name type="common">Mycoparasitic fungus</name>
    <dbReference type="NCBI Taxonomy" id="41045"/>
    <lineage>
        <taxon>Eukaryota</taxon>
        <taxon>Sar</taxon>
        <taxon>Stramenopiles</taxon>
        <taxon>Oomycota</taxon>
        <taxon>Peronosporomycetes</taxon>
        <taxon>Pythiales</taxon>
        <taxon>Pythiaceae</taxon>
        <taxon>Pythium</taxon>
    </lineage>
</organism>
<dbReference type="InterPro" id="IPR050769">
    <property type="entry name" value="NAT_camello-type"/>
</dbReference>
<dbReference type="Gene3D" id="3.40.630.30">
    <property type="match status" value="1"/>
</dbReference>
<comment type="caution">
    <text evidence="3">The sequence shown here is derived from an EMBL/GenBank/DDBJ whole genome shotgun (WGS) entry which is preliminary data.</text>
</comment>
<dbReference type="GO" id="GO:0008080">
    <property type="term" value="F:N-acetyltransferase activity"/>
    <property type="evidence" value="ECO:0007669"/>
    <property type="project" value="InterPro"/>
</dbReference>
<name>A0A8K1FEX4_PYTOL</name>
<dbReference type="SUPFAM" id="SSF55729">
    <property type="entry name" value="Acyl-CoA N-acyltransferases (Nat)"/>
    <property type="match status" value="1"/>
</dbReference>
<dbReference type="Proteomes" id="UP000794436">
    <property type="component" value="Unassembled WGS sequence"/>
</dbReference>
<dbReference type="PANTHER" id="PTHR13947">
    <property type="entry name" value="GNAT FAMILY N-ACETYLTRANSFERASE"/>
    <property type="match status" value="1"/>
</dbReference>
<dbReference type="PROSITE" id="PS51186">
    <property type="entry name" value="GNAT"/>
    <property type="match status" value="1"/>
</dbReference>
<dbReference type="CDD" id="cd04301">
    <property type="entry name" value="NAT_SF"/>
    <property type="match status" value="1"/>
</dbReference>
<evidence type="ECO:0000313" key="3">
    <source>
        <dbReference type="EMBL" id="TMW58409.1"/>
    </source>
</evidence>
<evidence type="ECO:0000256" key="1">
    <source>
        <dbReference type="ARBA" id="ARBA00022679"/>
    </source>
</evidence>
<protein>
    <recommendedName>
        <fullName evidence="2">N-acetyltransferase domain-containing protein</fullName>
    </recommendedName>
</protein>
<dbReference type="PANTHER" id="PTHR13947:SF37">
    <property type="entry name" value="LD18367P"/>
    <property type="match status" value="1"/>
</dbReference>
<dbReference type="EMBL" id="SPLM01000111">
    <property type="protein sequence ID" value="TMW58409.1"/>
    <property type="molecule type" value="Genomic_DNA"/>
</dbReference>
<keyword evidence="1" id="KW-0808">Transferase</keyword>
<feature type="domain" description="N-acetyltransferase" evidence="2">
    <location>
        <begin position="24"/>
        <end position="192"/>
    </location>
</feature>
<dbReference type="AlphaFoldDB" id="A0A8K1FEX4"/>
<dbReference type="InterPro" id="IPR000182">
    <property type="entry name" value="GNAT_dom"/>
</dbReference>
<evidence type="ECO:0000313" key="4">
    <source>
        <dbReference type="Proteomes" id="UP000794436"/>
    </source>
</evidence>
<gene>
    <name evidence="3" type="ORF">Poli38472_009968</name>
</gene>
<proteinExistence type="predicted"/>
<evidence type="ECO:0000259" key="2">
    <source>
        <dbReference type="PROSITE" id="PS51186"/>
    </source>
</evidence>